<organism evidence="2 3">
    <name type="scientific">Methylocella silvestris</name>
    <dbReference type="NCBI Taxonomy" id="199596"/>
    <lineage>
        <taxon>Bacteria</taxon>
        <taxon>Pseudomonadati</taxon>
        <taxon>Pseudomonadota</taxon>
        <taxon>Alphaproteobacteria</taxon>
        <taxon>Hyphomicrobiales</taxon>
        <taxon>Beijerinckiaceae</taxon>
        <taxon>Methylocella</taxon>
    </lineage>
</organism>
<keyword evidence="1" id="KW-0732">Signal</keyword>
<accession>A0A2J7TFP7</accession>
<name>A0A2J7TFP7_METSI</name>
<dbReference type="Proteomes" id="UP000236286">
    <property type="component" value="Unassembled WGS sequence"/>
</dbReference>
<protein>
    <submittedName>
        <fullName evidence="2">Uncharacterized protein</fullName>
    </submittedName>
</protein>
<feature type="signal peptide" evidence="1">
    <location>
        <begin position="1"/>
        <end position="20"/>
    </location>
</feature>
<dbReference type="EMBL" id="PDZR01000014">
    <property type="protein sequence ID" value="PNG25563.1"/>
    <property type="molecule type" value="Genomic_DNA"/>
</dbReference>
<evidence type="ECO:0000313" key="3">
    <source>
        <dbReference type="Proteomes" id="UP000236286"/>
    </source>
</evidence>
<evidence type="ECO:0000256" key="1">
    <source>
        <dbReference type="SAM" id="SignalP"/>
    </source>
</evidence>
<dbReference type="RefSeq" id="WP_102844109.1">
    <property type="nucleotide sequence ID" value="NZ_PDZR01000014.1"/>
</dbReference>
<feature type="chain" id="PRO_5014360050" evidence="1">
    <location>
        <begin position="21"/>
        <end position="79"/>
    </location>
</feature>
<reference evidence="2 3" key="1">
    <citation type="submission" date="2017-10" db="EMBL/GenBank/DDBJ databases">
        <title>Genome announcement of Methylocella silvestris TVC from permafrost.</title>
        <authorList>
            <person name="Wang J."/>
            <person name="Geng K."/>
            <person name="Ul-Haque F."/>
            <person name="Crombie A.T."/>
            <person name="Street L.E."/>
            <person name="Wookey P.A."/>
            <person name="Murrell J.C."/>
            <person name="Pratscher J."/>
        </authorList>
    </citation>
    <scope>NUCLEOTIDE SEQUENCE [LARGE SCALE GENOMIC DNA]</scope>
    <source>
        <strain evidence="2 3">TVC</strain>
    </source>
</reference>
<dbReference type="AlphaFoldDB" id="A0A2J7TFP7"/>
<proteinExistence type="predicted"/>
<evidence type="ECO:0000313" key="2">
    <source>
        <dbReference type="EMBL" id="PNG25563.1"/>
    </source>
</evidence>
<sequence>MRAYALAVAFAVTLTFPVSAFSQGIEIGPGGVRIERSREGRSVDRASCAELRGACLNKQELGEEGQGNCRKYREYCRHN</sequence>
<gene>
    <name evidence="2" type="ORF">CR492_12590</name>
</gene>
<dbReference type="OrthoDB" id="8004833at2"/>
<comment type="caution">
    <text evidence="2">The sequence shown here is derived from an EMBL/GenBank/DDBJ whole genome shotgun (WGS) entry which is preliminary data.</text>
</comment>